<reference evidence="2 3" key="1">
    <citation type="submission" date="2019-01" db="EMBL/GenBank/DDBJ databases">
        <authorList>
            <person name="Chen W.-M."/>
        </authorList>
    </citation>
    <scope>NUCLEOTIDE SEQUENCE [LARGE SCALE GENOMIC DNA]</scope>
    <source>
        <strain evidence="2 3">TLA-22</strain>
    </source>
</reference>
<gene>
    <name evidence="2" type="primary">tagH</name>
    <name evidence="2" type="ORF">ENE74_08545</name>
</gene>
<dbReference type="Gene3D" id="2.60.200.20">
    <property type="match status" value="1"/>
</dbReference>
<sequence length="337" mass="36442">MYIFKLFEKDHLHQPVDARFLQEGTLTIGRDPQSDWVVNDPACEISRSHCTISTESGMLILRCFGANGVFDGASGERLPNDQAIEMVLPHTIGFGPYLLVADHAVQARSTMEDGKTLILSPPLGSSIAVPTEWSDDVSDQAGSRNGSLLEAFCDGAGISASAFSAEDPEEIMHRAGAVYRQMVLGIGDLMAERERVRGRYQLARTTIGGADNNPFKWAPTQRLAIDLLLLSDRGFLSGPSALKASFRDIKKHLIATFEGLRAALRLSVETFDPARIEAAASGRQSLLKSRAAASWDIACEQQAQLLAQIDGGEDGPLNHAFVQAYDAAASQLEAREG</sequence>
<dbReference type="InterPro" id="IPR008984">
    <property type="entry name" value="SMAD_FHA_dom_sf"/>
</dbReference>
<evidence type="ECO:0000259" key="1">
    <source>
        <dbReference type="PROSITE" id="PS50006"/>
    </source>
</evidence>
<dbReference type="RefSeq" id="WP_127690418.1">
    <property type="nucleotide sequence ID" value="NZ_RZUL01000002.1"/>
</dbReference>
<dbReference type="SUPFAM" id="SSF49879">
    <property type="entry name" value="SMAD/FHA domain"/>
    <property type="match status" value="1"/>
</dbReference>
<evidence type="ECO:0000313" key="3">
    <source>
        <dbReference type="Proteomes" id="UP000282977"/>
    </source>
</evidence>
<accession>A0A437J9U2</accession>
<dbReference type="AlphaFoldDB" id="A0A437J9U2"/>
<dbReference type="Pfam" id="PF20232">
    <property type="entry name" value="T6SS_FHA_C"/>
    <property type="match status" value="1"/>
</dbReference>
<protein>
    <submittedName>
        <fullName evidence="2">Type VI secretion system-associated FHA domain protein TagH</fullName>
    </submittedName>
</protein>
<keyword evidence="3" id="KW-1185">Reference proteome</keyword>
<dbReference type="Proteomes" id="UP000282977">
    <property type="component" value="Unassembled WGS sequence"/>
</dbReference>
<comment type="caution">
    <text evidence="2">The sequence shown here is derived from an EMBL/GenBank/DDBJ whole genome shotgun (WGS) entry which is preliminary data.</text>
</comment>
<dbReference type="Pfam" id="PF00498">
    <property type="entry name" value="FHA"/>
    <property type="match status" value="1"/>
</dbReference>
<dbReference type="InterPro" id="IPR000253">
    <property type="entry name" value="FHA_dom"/>
</dbReference>
<dbReference type="CDD" id="cd00060">
    <property type="entry name" value="FHA"/>
    <property type="match status" value="1"/>
</dbReference>
<proteinExistence type="predicted"/>
<dbReference type="NCBIfam" id="TIGR03354">
    <property type="entry name" value="VI_FHA"/>
    <property type="match status" value="1"/>
</dbReference>
<dbReference type="SMART" id="SM00240">
    <property type="entry name" value="FHA"/>
    <property type="match status" value="1"/>
</dbReference>
<feature type="domain" description="FHA" evidence="1">
    <location>
        <begin position="26"/>
        <end position="70"/>
    </location>
</feature>
<dbReference type="PROSITE" id="PS50006">
    <property type="entry name" value="FHA_DOMAIN"/>
    <property type="match status" value="1"/>
</dbReference>
<dbReference type="InterPro" id="IPR017735">
    <property type="entry name" value="T6SS_FHA"/>
</dbReference>
<evidence type="ECO:0000313" key="2">
    <source>
        <dbReference type="EMBL" id="RVT42244.1"/>
    </source>
</evidence>
<name>A0A437J9U2_9SPHN</name>
<dbReference type="InterPro" id="IPR046883">
    <property type="entry name" value="T6SS_FHA_C"/>
</dbReference>
<dbReference type="OrthoDB" id="273564at2"/>
<organism evidence="2 3">
    <name type="scientific">Sphingobium algorifonticola</name>
    <dbReference type="NCBI Taxonomy" id="2008318"/>
    <lineage>
        <taxon>Bacteria</taxon>
        <taxon>Pseudomonadati</taxon>
        <taxon>Pseudomonadota</taxon>
        <taxon>Alphaproteobacteria</taxon>
        <taxon>Sphingomonadales</taxon>
        <taxon>Sphingomonadaceae</taxon>
        <taxon>Sphingobium</taxon>
    </lineage>
</organism>
<dbReference type="EMBL" id="RZUL01000002">
    <property type="protein sequence ID" value="RVT42244.1"/>
    <property type="molecule type" value="Genomic_DNA"/>
</dbReference>